<dbReference type="CDD" id="cd03064">
    <property type="entry name" value="TRX_Fd_NuoE"/>
    <property type="match status" value="1"/>
</dbReference>
<keyword evidence="3 8" id="KW-0479">Metal-binding</keyword>
<feature type="binding site" evidence="8">
    <location>
        <position position="88"/>
    </location>
    <ligand>
        <name>[2Fe-2S] cluster</name>
        <dbReference type="ChEBI" id="CHEBI:190135"/>
    </ligand>
</feature>
<protein>
    <submittedName>
        <fullName evidence="9">NADH-quinone oxidoreductase subunit E</fullName>
    </submittedName>
</protein>
<proteinExistence type="inferred from homology"/>
<reference evidence="9 10" key="1">
    <citation type="submission" date="2016-06" db="EMBL/GenBank/DDBJ databases">
        <title>Complete genome sequences of Bordetella bronchialis and Bordetella flabilis.</title>
        <authorList>
            <person name="LiPuma J.J."/>
            <person name="Spilker T."/>
        </authorList>
    </citation>
    <scope>NUCLEOTIDE SEQUENCE [LARGE SCALE GENOMIC DNA]</scope>
    <source>
        <strain evidence="9 10">AU10664</strain>
    </source>
</reference>
<dbReference type="InterPro" id="IPR036249">
    <property type="entry name" value="Thioredoxin-like_sf"/>
</dbReference>
<dbReference type="GO" id="GO:0046872">
    <property type="term" value="F:metal ion binding"/>
    <property type="evidence" value="ECO:0007669"/>
    <property type="project" value="UniProtKB-KW"/>
</dbReference>
<dbReference type="RefSeq" id="WP_066655543.1">
    <property type="nucleotide sequence ID" value="NZ_CBCSCL010000019.1"/>
</dbReference>
<comment type="similarity">
    <text evidence="1">Belongs to the complex I 24 kDa subunit family.</text>
</comment>
<dbReference type="STRING" id="463014.BAU07_07585"/>
<dbReference type="Proteomes" id="UP000091926">
    <property type="component" value="Chromosome"/>
</dbReference>
<dbReference type="Pfam" id="PF01257">
    <property type="entry name" value="2Fe-2S_thioredx"/>
    <property type="match status" value="1"/>
</dbReference>
<dbReference type="InterPro" id="IPR002023">
    <property type="entry name" value="NuoE-like"/>
</dbReference>
<comment type="catalytic activity">
    <reaction evidence="7">
        <text>a quinone + NADH + 5 H(+)(in) = a quinol + NAD(+) + 4 H(+)(out)</text>
        <dbReference type="Rhea" id="RHEA:57888"/>
        <dbReference type="ChEBI" id="CHEBI:15378"/>
        <dbReference type="ChEBI" id="CHEBI:24646"/>
        <dbReference type="ChEBI" id="CHEBI:57540"/>
        <dbReference type="ChEBI" id="CHEBI:57945"/>
        <dbReference type="ChEBI" id="CHEBI:132124"/>
    </reaction>
</comment>
<dbReference type="Gene3D" id="3.40.30.10">
    <property type="entry name" value="Glutaredoxin"/>
    <property type="match status" value="1"/>
</dbReference>
<comment type="cofactor">
    <cofactor evidence="6">
        <name>[2Fe-2S] cluster</name>
        <dbReference type="ChEBI" id="CHEBI:190135"/>
    </cofactor>
</comment>
<evidence type="ECO:0000256" key="8">
    <source>
        <dbReference type="PIRSR" id="PIRSR000216-1"/>
    </source>
</evidence>
<evidence type="ECO:0000256" key="1">
    <source>
        <dbReference type="ARBA" id="ARBA00010643"/>
    </source>
</evidence>
<evidence type="ECO:0000313" key="9">
    <source>
        <dbReference type="EMBL" id="ANN76990.1"/>
    </source>
</evidence>
<dbReference type="InterPro" id="IPR041921">
    <property type="entry name" value="NuoE_N"/>
</dbReference>
<feature type="binding site" evidence="8">
    <location>
        <position position="124"/>
    </location>
    <ligand>
        <name>[2Fe-2S] cluster</name>
        <dbReference type="ChEBI" id="CHEBI:190135"/>
    </ligand>
</feature>
<dbReference type="NCBIfam" id="TIGR01958">
    <property type="entry name" value="nuoE_fam"/>
    <property type="match status" value="1"/>
</dbReference>
<dbReference type="SUPFAM" id="SSF52833">
    <property type="entry name" value="Thioredoxin-like"/>
    <property type="match status" value="1"/>
</dbReference>
<keyword evidence="2 8" id="KW-0001">2Fe-2S</keyword>
<dbReference type="EMBL" id="CP016172">
    <property type="protein sequence ID" value="ANN76990.1"/>
    <property type="molecule type" value="Genomic_DNA"/>
</dbReference>
<gene>
    <name evidence="9" type="ORF">BAU07_07585</name>
</gene>
<name>A0A193GAY0_9BORD</name>
<dbReference type="NCBIfam" id="NF005723">
    <property type="entry name" value="PRK07539.1-3"/>
    <property type="match status" value="1"/>
</dbReference>
<evidence type="ECO:0000256" key="4">
    <source>
        <dbReference type="ARBA" id="ARBA00023004"/>
    </source>
</evidence>
<feature type="binding site" evidence="8">
    <location>
        <position position="128"/>
    </location>
    <ligand>
        <name>[2Fe-2S] cluster</name>
        <dbReference type="ChEBI" id="CHEBI:190135"/>
    </ligand>
</feature>
<dbReference type="GO" id="GO:0003954">
    <property type="term" value="F:NADH dehydrogenase activity"/>
    <property type="evidence" value="ECO:0007669"/>
    <property type="project" value="TreeGrafter"/>
</dbReference>
<sequence>MLLSEQAYQKIDRELTKFPADQKQSAIMASLAIAQDENGWLSAEIIEDVAKYLGVPPIAVQEVATFYNMFNVTRTGKHKISVCTNLPCALRDGEKAGDYLKRKLGVDYRGTSADGMFTLIEGECMGACGDAPVVIVNNKHMCVRMTEARLDELVAGLRAQGETA</sequence>
<dbReference type="GO" id="GO:0051537">
    <property type="term" value="F:2 iron, 2 sulfur cluster binding"/>
    <property type="evidence" value="ECO:0007669"/>
    <property type="project" value="UniProtKB-KW"/>
</dbReference>
<keyword evidence="10" id="KW-1185">Reference proteome</keyword>
<feature type="binding site" evidence="8">
    <location>
        <position position="83"/>
    </location>
    <ligand>
        <name>[2Fe-2S] cluster</name>
        <dbReference type="ChEBI" id="CHEBI:190135"/>
    </ligand>
</feature>
<dbReference type="PANTHER" id="PTHR10371">
    <property type="entry name" value="NADH DEHYDROGENASE UBIQUINONE FLAVOPROTEIN 2, MITOCHONDRIAL"/>
    <property type="match status" value="1"/>
</dbReference>
<dbReference type="AlphaFoldDB" id="A0A193GAY0"/>
<dbReference type="PANTHER" id="PTHR10371:SF3">
    <property type="entry name" value="NADH DEHYDROGENASE [UBIQUINONE] FLAVOPROTEIN 2, MITOCHONDRIAL"/>
    <property type="match status" value="1"/>
</dbReference>
<organism evidence="9 10">
    <name type="scientific">Bordetella flabilis</name>
    <dbReference type="NCBI Taxonomy" id="463014"/>
    <lineage>
        <taxon>Bacteria</taxon>
        <taxon>Pseudomonadati</taxon>
        <taxon>Pseudomonadota</taxon>
        <taxon>Betaproteobacteria</taxon>
        <taxon>Burkholderiales</taxon>
        <taxon>Alcaligenaceae</taxon>
        <taxon>Bordetella</taxon>
    </lineage>
</organism>
<keyword evidence="4 8" id="KW-0408">Iron</keyword>
<dbReference type="InterPro" id="IPR042128">
    <property type="entry name" value="NuoE_dom"/>
</dbReference>
<dbReference type="KEGG" id="bfz:BAU07_07585"/>
<dbReference type="Gene3D" id="1.10.10.1590">
    <property type="entry name" value="NADH-quinone oxidoreductase subunit E"/>
    <property type="match status" value="1"/>
</dbReference>
<keyword evidence="5 8" id="KW-0411">Iron-sulfur</keyword>
<accession>A0A193GAY0</accession>
<comment type="cofactor">
    <cofactor evidence="8">
        <name>[2Fe-2S] cluster</name>
        <dbReference type="ChEBI" id="CHEBI:190135"/>
    </cofactor>
    <text evidence="8">Binds 1 [2Fe-2S] cluster.</text>
</comment>
<evidence type="ECO:0000256" key="2">
    <source>
        <dbReference type="ARBA" id="ARBA00022714"/>
    </source>
</evidence>
<evidence type="ECO:0000256" key="6">
    <source>
        <dbReference type="ARBA" id="ARBA00034078"/>
    </source>
</evidence>
<evidence type="ECO:0000256" key="5">
    <source>
        <dbReference type="ARBA" id="ARBA00023014"/>
    </source>
</evidence>
<dbReference type="FunFam" id="1.10.10.1590:FF:000001">
    <property type="entry name" value="NADH-quinone oxidoreductase subunit E"/>
    <property type="match status" value="1"/>
</dbReference>
<evidence type="ECO:0000313" key="10">
    <source>
        <dbReference type="Proteomes" id="UP000091926"/>
    </source>
</evidence>
<evidence type="ECO:0000256" key="3">
    <source>
        <dbReference type="ARBA" id="ARBA00022723"/>
    </source>
</evidence>
<evidence type="ECO:0000256" key="7">
    <source>
        <dbReference type="ARBA" id="ARBA00047712"/>
    </source>
</evidence>
<dbReference type="PIRSF" id="PIRSF000216">
    <property type="entry name" value="NADH_DH_24kDa"/>
    <property type="match status" value="1"/>
</dbReference>
<dbReference type="OrthoDB" id="9807941at2"/>
<dbReference type="PROSITE" id="PS01099">
    <property type="entry name" value="COMPLEX1_24K"/>
    <property type="match status" value="1"/>
</dbReference>